<dbReference type="PROSITE" id="PS50297">
    <property type="entry name" value="ANK_REP_REGION"/>
    <property type="match status" value="2"/>
</dbReference>
<proteinExistence type="predicted"/>
<dbReference type="Gene3D" id="1.25.40.20">
    <property type="entry name" value="Ankyrin repeat-containing domain"/>
    <property type="match status" value="1"/>
</dbReference>
<organism evidence="4">
    <name type="scientific">Aureococcus anophagefferens</name>
    <name type="common">Harmful bloom alga</name>
    <dbReference type="NCBI Taxonomy" id="44056"/>
    <lineage>
        <taxon>Eukaryota</taxon>
        <taxon>Sar</taxon>
        <taxon>Stramenopiles</taxon>
        <taxon>Ochrophyta</taxon>
        <taxon>Pelagophyceae</taxon>
        <taxon>Pelagomonadales</taxon>
        <taxon>Pelagomonadaceae</taxon>
        <taxon>Aureococcus</taxon>
    </lineage>
</organism>
<dbReference type="KEGG" id="aaf:AURANDRAFT_7985"/>
<feature type="non-terminal residue" evidence="3">
    <location>
        <position position="1"/>
    </location>
</feature>
<evidence type="ECO:0000256" key="1">
    <source>
        <dbReference type="ARBA" id="ARBA00023121"/>
    </source>
</evidence>
<dbReference type="InParanoid" id="F0XZK4"/>
<reference evidence="3 4" key="1">
    <citation type="journal article" date="2011" name="Proc. Natl. Acad. Sci. U.S.A.">
        <title>Niche of harmful alga Aureococcus anophagefferens revealed through ecogenomics.</title>
        <authorList>
            <person name="Gobler C.J."/>
            <person name="Berry D.L."/>
            <person name="Dyhrman S.T."/>
            <person name="Wilhelm S.W."/>
            <person name="Salamov A."/>
            <person name="Lobanov A.V."/>
            <person name="Zhang Y."/>
            <person name="Collier J.L."/>
            <person name="Wurch L.L."/>
            <person name="Kustka A.B."/>
            <person name="Dill B.D."/>
            <person name="Shah M."/>
            <person name="VerBerkmoes N.C."/>
            <person name="Kuo A."/>
            <person name="Terry A."/>
            <person name="Pangilinan J."/>
            <person name="Lindquist E.A."/>
            <person name="Lucas S."/>
            <person name="Paulsen I.T."/>
            <person name="Hattenrath-Lehmann T.K."/>
            <person name="Talmage S.C."/>
            <person name="Walker E.A."/>
            <person name="Koch F."/>
            <person name="Burson A.M."/>
            <person name="Marcoval M.A."/>
            <person name="Tang Y.Z."/>
            <person name="Lecleir G.R."/>
            <person name="Coyne K.J."/>
            <person name="Berg G.M."/>
            <person name="Bertrand E.M."/>
            <person name="Saito M.A."/>
            <person name="Gladyshev V.N."/>
            <person name="Grigoriev I.V."/>
        </authorList>
    </citation>
    <scope>NUCLEOTIDE SEQUENCE [LARGE SCALE GENOMIC DNA]</scope>
    <source>
        <strain evidence="4">CCMP 1984</strain>
    </source>
</reference>
<dbReference type="OMA" id="ELITAWA"/>
<keyword evidence="1" id="KW-0446">Lipid-binding</keyword>
<dbReference type="eggNOG" id="KOG0817">
    <property type="taxonomic scope" value="Eukaryota"/>
</dbReference>
<keyword evidence="2" id="KW-0040">ANK repeat</keyword>
<dbReference type="SUPFAM" id="SSF48403">
    <property type="entry name" value="Ankyrin repeat"/>
    <property type="match status" value="1"/>
</dbReference>
<evidence type="ECO:0000256" key="2">
    <source>
        <dbReference type="PROSITE-ProRule" id="PRU00023"/>
    </source>
</evidence>
<dbReference type="InterPro" id="IPR002110">
    <property type="entry name" value="Ankyrin_rpt"/>
</dbReference>
<dbReference type="GeneID" id="20229169"/>
<gene>
    <name evidence="3" type="ORF">AURANDRAFT_7985</name>
</gene>
<evidence type="ECO:0000313" key="4">
    <source>
        <dbReference type="Proteomes" id="UP000002729"/>
    </source>
</evidence>
<dbReference type="AlphaFoldDB" id="F0XZK4"/>
<dbReference type="GO" id="GO:0000062">
    <property type="term" value="F:fatty-acyl-CoA binding"/>
    <property type="evidence" value="ECO:0007669"/>
    <property type="project" value="TreeGrafter"/>
</dbReference>
<protein>
    <submittedName>
        <fullName evidence="3">Uncharacterized protein</fullName>
    </submittedName>
</protein>
<dbReference type="OrthoDB" id="341259at2759"/>
<dbReference type="PANTHER" id="PTHR24119:SF0">
    <property type="entry name" value="ACYL-COA-BINDING DOMAIN-CONTAINING PROTEIN 6"/>
    <property type="match status" value="1"/>
</dbReference>
<dbReference type="RefSeq" id="XP_009033564.1">
    <property type="nucleotide sequence ID" value="XM_009035316.1"/>
</dbReference>
<dbReference type="PANTHER" id="PTHR24119">
    <property type="entry name" value="ACYL-COA-BINDING DOMAIN-CONTAINING PROTEIN 6"/>
    <property type="match status" value="1"/>
</dbReference>
<dbReference type="Pfam" id="PF12796">
    <property type="entry name" value="Ank_2"/>
    <property type="match status" value="1"/>
</dbReference>
<dbReference type="InterPro" id="IPR036770">
    <property type="entry name" value="Ankyrin_rpt-contain_sf"/>
</dbReference>
<dbReference type="SMART" id="SM00248">
    <property type="entry name" value="ANK"/>
    <property type="match status" value="2"/>
</dbReference>
<dbReference type="PROSITE" id="PS50088">
    <property type="entry name" value="ANK_REPEAT"/>
    <property type="match status" value="2"/>
</dbReference>
<feature type="repeat" description="ANK" evidence="2">
    <location>
        <begin position="33"/>
        <end position="65"/>
    </location>
</feature>
<feature type="non-terminal residue" evidence="3">
    <location>
        <position position="98"/>
    </location>
</feature>
<keyword evidence="4" id="KW-1185">Reference proteome</keyword>
<feature type="repeat" description="ANK" evidence="2">
    <location>
        <begin position="66"/>
        <end position="98"/>
    </location>
</feature>
<evidence type="ECO:0000313" key="3">
    <source>
        <dbReference type="EMBL" id="EGB11358.1"/>
    </source>
</evidence>
<accession>F0XZK4</accession>
<dbReference type="EMBL" id="GL833122">
    <property type="protein sequence ID" value="EGB11358.1"/>
    <property type="molecule type" value="Genomic_DNA"/>
</dbReference>
<dbReference type="Proteomes" id="UP000002729">
    <property type="component" value="Unassembled WGS sequence"/>
</dbReference>
<name>F0XZK4_AURAN</name>
<sequence>DVDNIFSFARHNRVDDVERLLLRGVPPNVRDVYGNTVTLVAAQNGHKRIVKGALRRGADINAANYRGNTALHFCFSFGFDKLGDYMISKGADPGIRNN</sequence>